<keyword evidence="4" id="KW-0472">Membrane</keyword>
<proteinExistence type="predicted"/>
<dbReference type="InterPro" id="IPR032808">
    <property type="entry name" value="DoxX"/>
</dbReference>
<keyword evidence="5" id="KW-0732">Signal</keyword>
<reference evidence="6" key="1">
    <citation type="journal article" date="2014" name="Int. J. Syst. Evol. Microbiol.">
        <title>Complete genome sequence of Corynebacterium casei LMG S-19264T (=DSM 44701T), isolated from a smear-ripened cheese.</title>
        <authorList>
            <consortium name="US DOE Joint Genome Institute (JGI-PGF)"/>
            <person name="Walter F."/>
            <person name="Albersmeier A."/>
            <person name="Kalinowski J."/>
            <person name="Ruckert C."/>
        </authorList>
    </citation>
    <scope>NUCLEOTIDE SEQUENCE</scope>
    <source>
        <strain evidence="6">JCM 4059</strain>
    </source>
</reference>
<comment type="caution">
    <text evidence="6">The sequence shown here is derived from an EMBL/GenBank/DDBJ whole genome shotgun (WGS) entry which is preliminary data.</text>
</comment>
<keyword evidence="3" id="KW-1133">Transmembrane helix</keyword>
<evidence type="ECO:0000313" key="7">
    <source>
        <dbReference type="Proteomes" id="UP000638313"/>
    </source>
</evidence>
<evidence type="ECO:0000256" key="5">
    <source>
        <dbReference type="SAM" id="SignalP"/>
    </source>
</evidence>
<dbReference type="GO" id="GO:0016020">
    <property type="term" value="C:membrane"/>
    <property type="evidence" value="ECO:0007669"/>
    <property type="project" value="UniProtKB-SubCell"/>
</dbReference>
<evidence type="ECO:0000256" key="2">
    <source>
        <dbReference type="ARBA" id="ARBA00022692"/>
    </source>
</evidence>
<evidence type="ECO:0008006" key="8">
    <source>
        <dbReference type="Google" id="ProtNLM"/>
    </source>
</evidence>
<evidence type="ECO:0000256" key="3">
    <source>
        <dbReference type="ARBA" id="ARBA00022989"/>
    </source>
</evidence>
<feature type="signal peptide" evidence="5">
    <location>
        <begin position="1"/>
        <end position="34"/>
    </location>
</feature>
<organism evidence="6 7">
    <name type="scientific">Streptomyces mashuensis</name>
    <dbReference type="NCBI Taxonomy" id="33904"/>
    <lineage>
        <taxon>Bacteria</taxon>
        <taxon>Bacillati</taxon>
        <taxon>Actinomycetota</taxon>
        <taxon>Actinomycetes</taxon>
        <taxon>Kitasatosporales</taxon>
        <taxon>Streptomycetaceae</taxon>
        <taxon>Streptomyces</taxon>
    </lineage>
</organism>
<protein>
    <recommendedName>
        <fullName evidence="8">DoxX family protein</fullName>
    </recommendedName>
</protein>
<dbReference type="AlphaFoldDB" id="A0A919B1J7"/>
<name>A0A919B1J7_9ACTN</name>
<evidence type="ECO:0000313" key="6">
    <source>
        <dbReference type="EMBL" id="GHF35011.1"/>
    </source>
</evidence>
<evidence type="ECO:0000256" key="1">
    <source>
        <dbReference type="ARBA" id="ARBA00004141"/>
    </source>
</evidence>
<dbReference type="Proteomes" id="UP000638313">
    <property type="component" value="Unassembled WGS sequence"/>
</dbReference>
<dbReference type="Pfam" id="PF07681">
    <property type="entry name" value="DoxX"/>
    <property type="match status" value="1"/>
</dbReference>
<comment type="subcellular location">
    <subcellularLocation>
        <location evidence="1">Membrane</location>
        <topology evidence="1">Multi-pass membrane protein</topology>
    </subcellularLocation>
</comment>
<keyword evidence="7" id="KW-1185">Reference proteome</keyword>
<gene>
    <name evidence="6" type="ORF">GCM10010218_15230</name>
</gene>
<accession>A0A919B1J7</accession>
<sequence length="167" mass="17525">MRVRDGFPVPFRGKSCGMAAFANVVRAMARPLLAAPFVTSGVQTVARPETVAPTAAPVALAIAEWVPVLPRDAAALVRLNGALHLGAGTLLGAGVLPRASALALAASLVPTTLAGHAFWKETDPARRAQHRVAFYGNLAVLGGLLVTATAPRRHGCCPWRLRRLRRG</sequence>
<keyword evidence="2" id="KW-0812">Transmembrane</keyword>
<feature type="chain" id="PRO_5037020000" description="DoxX family protein" evidence="5">
    <location>
        <begin position="35"/>
        <end position="167"/>
    </location>
</feature>
<evidence type="ECO:0000256" key="4">
    <source>
        <dbReference type="ARBA" id="ARBA00023136"/>
    </source>
</evidence>
<reference evidence="6" key="2">
    <citation type="submission" date="2020-09" db="EMBL/GenBank/DDBJ databases">
        <authorList>
            <person name="Sun Q."/>
            <person name="Ohkuma M."/>
        </authorList>
    </citation>
    <scope>NUCLEOTIDE SEQUENCE</scope>
    <source>
        <strain evidence="6">JCM 4059</strain>
    </source>
</reference>
<dbReference type="EMBL" id="BNBD01000002">
    <property type="protein sequence ID" value="GHF35011.1"/>
    <property type="molecule type" value="Genomic_DNA"/>
</dbReference>